<feature type="non-terminal residue" evidence="2">
    <location>
        <position position="1"/>
    </location>
</feature>
<feature type="non-terminal residue" evidence="2">
    <location>
        <position position="45"/>
    </location>
</feature>
<keyword evidence="1" id="KW-0812">Transmembrane</keyword>
<gene>
    <name evidence="2" type="ORF">METZ01_LOCUS248762</name>
</gene>
<keyword evidence="1" id="KW-0472">Membrane</keyword>
<feature type="transmembrane region" description="Helical" evidence="1">
    <location>
        <begin position="15"/>
        <end position="32"/>
    </location>
</feature>
<evidence type="ECO:0000256" key="1">
    <source>
        <dbReference type="SAM" id="Phobius"/>
    </source>
</evidence>
<evidence type="ECO:0000313" key="2">
    <source>
        <dbReference type="EMBL" id="SVB95908.1"/>
    </source>
</evidence>
<dbReference type="AlphaFoldDB" id="A0A382I8Q7"/>
<accession>A0A382I8Q7</accession>
<dbReference type="EMBL" id="UINC01065835">
    <property type="protein sequence ID" value="SVB95908.1"/>
    <property type="molecule type" value="Genomic_DNA"/>
</dbReference>
<reference evidence="2" key="1">
    <citation type="submission" date="2018-05" db="EMBL/GenBank/DDBJ databases">
        <authorList>
            <person name="Lanie J.A."/>
            <person name="Ng W.-L."/>
            <person name="Kazmierczak K.M."/>
            <person name="Andrzejewski T.M."/>
            <person name="Davidsen T.M."/>
            <person name="Wayne K.J."/>
            <person name="Tettelin H."/>
            <person name="Glass J.I."/>
            <person name="Rusch D."/>
            <person name="Podicherti R."/>
            <person name="Tsui H.-C.T."/>
            <person name="Winkler M.E."/>
        </authorList>
    </citation>
    <scope>NUCLEOTIDE SEQUENCE</scope>
</reference>
<proteinExistence type="predicted"/>
<keyword evidence="1" id="KW-1133">Transmembrane helix</keyword>
<sequence length="45" mass="5234">VTSFLFVGGWVDLDMIRYISLLFFIGLAFWSCEDKIESLPYLAEK</sequence>
<organism evidence="2">
    <name type="scientific">marine metagenome</name>
    <dbReference type="NCBI Taxonomy" id="408172"/>
    <lineage>
        <taxon>unclassified sequences</taxon>
        <taxon>metagenomes</taxon>
        <taxon>ecological metagenomes</taxon>
    </lineage>
</organism>
<protein>
    <submittedName>
        <fullName evidence="2">Uncharacterized protein</fullName>
    </submittedName>
</protein>
<name>A0A382I8Q7_9ZZZZ</name>